<organism evidence="1 2">
    <name type="scientific">Cereibacter sphaeroides (strain ATCC 17023 / DSM 158 / JCM 6121 / CCUG 31486 / LMG 2827 / NBRC 12203 / NCIMB 8253 / ATH 2.4.1.)</name>
    <name type="common">Rhodobacter sphaeroides</name>
    <dbReference type="NCBI Taxonomy" id="272943"/>
    <lineage>
        <taxon>Bacteria</taxon>
        <taxon>Pseudomonadati</taxon>
        <taxon>Pseudomonadota</taxon>
        <taxon>Alphaproteobacteria</taxon>
        <taxon>Rhodobacterales</taxon>
        <taxon>Paracoccaceae</taxon>
        <taxon>Cereibacter</taxon>
    </lineage>
</organism>
<proteinExistence type="predicted"/>
<protein>
    <submittedName>
        <fullName evidence="1">Uncharacterized protein</fullName>
    </submittedName>
</protein>
<keyword evidence="2" id="KW-1185">Reference proteome</keyword>
<gene>
    <name evidence="1" type="ORF">RSP_7538</name>
</gene>
<sequence length="89" mass="10395">MNQVTFSIFMKAARKKAETQYDNDIRTAYYTAVLSRVDKMPKLETLLIRHRELKPKLSPKERNKKLIADMKRYNDHLIKAGNVIAEASE</sequence>
<dbReference type="EnsemblBacteria" id="AGY32414">
    <property type="protein sequence ID" value="AGY32414"/>
    <property type="gene ID" value="RSP_7538"/>
</dbReference>
<dbReference type="KEGG" id="rsp:RSP_7538"/>
<dbReference type="EMBL" id="CP000143">
    <property type="protein sequence ID" value="AGY32414.1"/>
    <property type="molecule type" value="Genomic_DNA"/>
</dbReference>
<name>U5NR96_CERS4</name>
<reference evidence="2" key="1">
    <citation type="submission" date="2005-09" db="EMBL/GenBank/DDBJ databases">
        <title>Complete sequence of chromosome 1 of Rhodobacter sphaeroides 2.4.1.</title>
        <authorList>
            <person name="Copeland A."/>
            <person name="Lucas S."/>
            <person name="Lapidus A."/>
            <person name="Barry K."/>
            <person name="Detter J.C."/>
            <person name="Glavina T."/>
            <person name="Hammon N."/>
            <person name="Israni S."/>
            <person name="Pitluck S."/>
            <person name="Richardson P."/>
            <person name="Mackenzie C."/>
            <person name="Choudhary M."/>
            <person name="Larimer F."/>
            <person name="Hauser L.J."/>
            <person name="Land M."/>
            <person name="Donohue T.J."/>
            <person name="Kaplan S."/>
        </authorList>
    </citation>
    <scope>NUCLEOTIDE SEQUENCE [LARGE SCALE GENOMIC DNA]</scope>
    <source>
        <strain evidence="2">ATCC 17023 / DSM 158 / JCM 6121 / CCUG 31486 / LMG 2827 / NBRC 12203 / NCIMB 8253 / ATH 2.4.1.</strain>
    </source>
</reference>
<dbReference type="AlphaFoldDB" id="U5NR96"/>
<dbReference type="STRING" id="272943.RSP_7538"/>
<dbReference type="Proteomes" id="UP000002703">
    <property type="component" value="Chromosome 1"/>
</dbReference>
<evidence type="ECO:0000313" key="2">
    <source>
        <dbReference type="Proteomes" id="UP000002703"/>
    </source>
</evidence>
<accession>U5NR96</accession>
<evidence type="ECO:0000313" key="1">
    <source>
        <dbReference type="EMBL" id="AGY32414.1"/>
    </source>
</evidence>